<dbReference type="InterPro" id="IPR058547">
    <property type="entry name" value="Pelota_N"/>
</dbReference>
<dbReference type="GO" id="GO:0005737">
    <property type="term" value="C:cytoplasm"/>
    <property type="evidence" value="ECO:0007669"/>
    <property type="project" value="UniProtKB-SubCell"/>
</dbReference>
<dbReference type="Pfam" id="PF03464">
    <property type="entry name" value="eRF1_2"/>
    <property type="match status" value="1"/>
</dbReference>
<dbReference type="InterPro" id="IPR005142">
    <property type="entry name" value="eRF1_3"/>
</dbReference>
<feature type="domain" description="eRF1/Pelota-like N-terminal" evidence="11">
    <location>
        <begin position="1"/>
        <end position="130"/>
    </location>
</feature>
<reference evidence="13" key="1">
    <citation type="journal article" date="2018" name="Nat. Microbiol.">
        <title>Leveraging single-cell genomics to expand the fungal tree of life.</title>
        <authorList>
            <person name="Ahrendt S.R."/>
            <person name="Quandt C.A."/>
            <person name="Ciobanu D."/>
            <person name="Clum A."/>
            <person name="Salamov A."/>
            <person name="Andreopoulos B."/>
            <person name="Cheng J.F."/>
            <person name="Woyke T."/>
            <person name="Pelin A."/>
            <person name="Henrissat B."/>
            <person name="Reynolds N.K."/>
            <person name="Benny G.L."/>
            <person name="Smith M.E."/>
            <person name="James T.Y."/>
            <person name="Grigoriev I.V."/>
        </authorList>
    </citation>
    <scope>NUCLEOTIDE SEQUENCE [LARGE SCALE GENOMIC DNA]</scope>
</reference>
<evidence type="ECO:0000256" key="3">
    <source>
        <dbReference type="ARBA" id="ARBA00009504"/>
    </source>
</evidence>
<dbReference type="EMBL" id="KZ987979">
    <property type="protein sequence ID" value="RKP13618.1"/>
    <property type="molecule type" value="Genomic_DNA"/>
</dbReference>
<evidence type="ECO:0000259" key="11">
    <source>
        <dbReference type="SMART" id="SM01194"/>
    </source>
</evidence>
<evidence type="ECO:0000256" key="9">
    <source>
        <dbReference type="ARBA" id="ARBA00023306"/>
    </source>
</evidence>
<keyword evidence="7" id="KW-0498">Mitosis</keyword>
<dbReference type="Pfam" id="PF26356">
    <property type="entry name" value="Pelota_N"/>
    <property type="match status" value="1"/>
</dbReference>
<dbReference type="NCBIfam" id="TIGR00111">
    <property type="entry name" value="pelota"/>
    <property type="match status" value="1"/>
</dbReference>
<evidence type="ECO:0000256" key="4">
    <source>
        <dbReference type="ARBA" id="ARBA00022490"/>
    </source>
</evidence>
<organism evidence="12 13">
    <name type="scientific">Piptocephalis cylindrospora</name>
    <dbReference type="NCBI Taxonomy" id="1907219"/>
    <lineage>
        <taxon>Eukaryota</taxon>
        <taxon>Fungi</taxon>
        <taxon>Fungi incertae sedis</taxon>
        <taxon>Zoopagomycota</taxon>
        <taxon>Zoopagomycotina</taxon>
        <taxon>Zoopagomycetes</taxon>
        <taxon>Zoopagales</taxon>
        <taxon>Piptocephalidaceae</taxon>
        <taxon>Piptocephalis</taxon>
    </lineage>
</organism>
<evidence type="ECO:0000256" key="6">
    <source>
        <dbReference type="ARBA" id="ARBA00022723"/>
    </source>
</evidence>
<dbReference type="GO" id="GO:0070481">
    <property type="term" value="P:nuclear-transcribed mRNA catabolic process, non-stop decay"/>
    <property type="evidence" value="ECO:0007669"/>
    <property type="project" value="InterPro"/>
</dbReference>
<dbReference type="Gene3D" id="2.30.30.870">
    <property type="entry name" value="Pelota, domain A"/>
    <property type="match status" value="1"/>
</dbReference>
<dbReference type="GO" id="GO:0051301">
    <property type="term" value="P:cell division"/>
    <property type="evidence" value="ECO:0007669"/>
    <property type="project" value="UniProtKB-KW"/>
</dbReference>
<dbReference type="Gene3D" id="3.30.1330.30">
    <property type="match status" value="1"/>
</dbReference>
<dbReference type="InterPro" id="IPR029064">
    <property type="entry name" value="Ribosomal_eL30-like_sf"/>
</dbReference>
<name>A0A4P9Y3T1_9FUNG</name>
<dbReference type="AlphaFoldDB" id="A0A4P9Y3T1"/>
<protein>
    <recommendedName>
        <fullName evidence="10">Protein DOM34 homolog</fullName>
    </recommendedName>
</protein>
<dbReference type="InterPro" id="IPR004405">
    <property type="entry name" value="TF_pelota"/>
</dbReference>
<keyword evidence="13" id="KW-1185">Reference proteome</keyword>
<evidence type="ECO:0000313" key="13">
    <source>
        <dbReference type="Proteomes" id="UP000267251"/>
    </source>
</evidence>
<comment type="function">
    <text evidence="10">Component of the Dom34-Hbs1 complex, a complex that recognizes stalled ribosomes and triggers the No-Go Decay (NGD) pathway (PubMed:20890290). In the Dom34-Hbs1 complex, dom34 recognizes ribosomes stalled at the 3' end of an mRNA and engages stalled ribosomes by destabilizing mRNA in the mRNA channel. Following ribosome-binding, the Dom34-Hbs1 complex promotes the disassembly of stalled ribosomes, followed by degradation of damaged mRNAs as part of the NGD pathway.</text>
</comment>
<dbReference type="InterPro" id="IPR042226">
    <property type="entry name" value="eFR1_2_sf"/>
</dbReference>
<dbReference type="Pfam" id="PF03465">
    <property type="entry name" value="eRF1_3"/>
    <property type="match status" value="1"/>
</dbReference>
<evidence type="ECO:0000313" key="12">
    <source>
        <dbReference type="EMBL" id="RKP13618.1"/>
    </source>
</evidence>
<evidence type="ECO:0000256" key="10">
    <source>
        <dbReference type="RuleBase" id="RU362019"/>
    </source>
</evidence>
<dbReference type="GO" id="GO:0006412">
    <property type="term" value="P:translation"/>
    <property type="evidence" value="ECO:0007669"/>
    <property type="project" value="UniProtKB-ARBA"/>
</dbReference>
<evidence type="ECO:0000256" key="1">
    <source>
        <dbReference type="ARBA" id="ARBA00001968"/>
    </source>
</evidence>
<dbReference type="InterPro" id="IPR038069">
    <property type="entry name" value="Pelota/DOM34_N"/>
</dbReference>
<evidence type="ECO:0000256" key="7">
    <source>
        <dbReference type="ARBA" id="ARBA00022776"/>
    </source>
</evidence>
<dbReference type="GO" id="GO:0032790">
    <property type="term" value="P:ribosome disassembly"/>
    <property type="evidence" value="ECO:0007669"/>
    <property type="project" value="TreeGrafter"/>
</dbReference>
<dbReference type="PANTHER" id="PTHR10853">
    <property type="entry name" value="PELOTA"/>
    <property type="match status" value="1"/>
</dbReference>
<dbReference type="InterPro" id="IPR005141">
    <property type="entry name" value="eRF1_2"/>
</dbReference>
<accession>A0A4P9Y3T1</accession>
<dbReference type="SMART" id="SM01194">
    <property type="entry name" value="eRF1_1"/>
    <property type="match status" value="1"/>
</dbReference>
<keyword evidence="9" id="KW-0131">Cell cycle</keyword>
<dbReference type="SUPFAM" id="SSF159065">
    <property type="entry name" value="Dom34/Pelota N-terminal domain-like"/>
    <property type="match status" value="1"/>
</dbReference>
<dbReference type="FunFam" id="2.30.30.870:FF:000001">
    <property type="entry name" value="Protein pelota homolog"/>
    <property type="match status" value="1"/>
</dbReference>
<sequence length="376" mass="41800">MKLVKKQLEKDSSGFIVLVPEETEDMWHVYNLIQPGDHLKGSTIRRVQSESATGSTSSQRIHTTLTVSVLAVDFDTAGGILRISGKNMAENPYVKLGAHHTMELERGRSFTLTKASWDTIALERVDEACDVRKAADVAAIVLHEGLANVCLLTPSMTVVRQRIEVNIPRKRRGGESQQESVMRKFYDQCTQALLRHVDLSTTKVILLASPGFLREHLLAHIMAEAVRTNNRTLLDAKSKFLLVPCASGHKHALEQVLQDPTVASQLADTKAAREQQILDRFYHEMNVDPDKAPYGWEHVQKAHEMGAISILLVADSLFRSLNIGTRKQYVQLVEEVRAAGAQVAIFSTQHITGEQLSQMTGIAAITHFPVPNEEET</sequence>
<keyword evidence="8" id="KW-0469">Meiosis</keyword>
<dbReference type="PANTHER" id="PTHR10853:SF0">
    <property type="entry name" value="PROTEIN PELOTA HOMOLOG"/>
    <property type="match status" value="1"/>
</dbReference>
<dbReference type="GO" id="GO:0070651">
    <property type="term" value="P:nonfunctional rRNA decay"/>
    <property type="evidence" value="ECO:0007669"/>
    <property type="project" value="TreeGrafter"/>
</dbReference>
<keyword evidence="4 10" id="KW-0963">Cytoplasm</keyword>
<dbReference type="SUPFAM" id="SSF53137">
    <property type="entry name" value="Translational machinery components"/>
    <property type="match status" value="1"/>
</dbReference>
<dbReference type="GO" id="GO:0051321">
    <property type="term" value="P:meiotic cell cycle"/>
    <property type="evidence" value="ECO:0007669"/>
    <property type="project" value="UniProtKB-KW"/>
</dbReference>
<dbReference type="SUPFAM" id="SSF55315">
    <property type="entry name" value="L30e-like"/>
    <property type="match status" value="1"/>
</dbReference>
<evidence type="ECO:0000256" key="8">
    <source>
        <dbReference type="ARBA" id="ARBA00023254"/>
    </source>
</evidence>
<evidence type="ECO:0000256" key="2">
    <source>
        <dbReference type="ARBA" id="ARBA00004496"/>
    </source>
</evidence>
<dbReference type="OrthoDB" id="10249111at2759"/>
<dbReference type="FunFam" id="3.30.1330.30:FF:000008">
    <property type="entry name" value="Protein pelota homolog"/>
    <property type="match status" value="1"/>
</dbReference>
<dbReference type="Gene3D" id="3.30.420.60">
    <property type="entry name" value="eRF1 domain 2"/>
    <property type="match status" value="1"/>
</dbReference>
<keyword evidence="6 10" id="KW-0479">Metal-binding</keyword>
<evidence type="ECO:0000256" key="5">
    <source>
        <dbReference type="ARBA" id="ARBA00022618"/>
    </source>
</evidence>
<dbReference type="GO" id="GO:0070966">
    <property type="term" value="P:nuclear-transcribed mRNA catabolic process, no-go decay"/>
    <property type="evidence" value="ECO:0007669"/>
    <property type="project" value="InterPro"/>
</dbReference>
<dbReference type="GO" id="GO:0071025">
    <property type="term" value="P:RNA surveillance"/>
    <property type="evidence" value="ECO:0007669"/>
    <property type="project" value="InterPro"/>
</dbReference>
<dbReference type="InterPro" id="IPR005140">
    <property type="entry name" value="eRF1_Pelota-like_N"/>
</dbReference>
<dbReference type="FunFam" id="3.30.420.60:FF:000004">
    <property type="entry name" value="Protein DOM34 homolog"/>
    <property type="match status" value="1"/>
</dbReference>
<comment type="subcellular location">
    <subcellularLocation>
        <location evidence="2 10">Cytoplasm</location>
    </subcellularLocation>
</comment>
<dbReference type="Proteomes" id="UP000267251">
    <property type="component" value="Unassembled WGS sequence"/>
</dbReference>
<dbReference type="GO" id="GO:1990533">
    <property type="term" value="C:Dom34-Hbs1 complex"/>
    <property type="evidence" value="ECO:0007669"/>
    <property type="project" value="UniProtKB-ARBA"/>
</dbReference>
<dbReference type="GO" id="GO:0046872">
    <property type="term" value="F:metal ion binding"/>
    <property type="evidence" value="ECO:0007669"/>
    <property type="project" value="UniProtKB-KW"/>
</dbReference>
<comment type="similarity">
    <text evidence="3 10">Belongs to the eukaryotic release factor 1 family. Pelota subfamily.</text>
</comment>
<keyword evidence="5" id="KW-0132">Cell division</keyword>
<gene>
    <name evidence="12" type="ORF">BJ684DRAFT_9813</name>
</gene>
<proteinExistence type="inferred from homology"/>
<comment type="cofactor">
    <cofactor evidence="1 10">
        <name>a divalent metal cation</name>
        <dbReference type="ChEBI" id="CHEBI:60240"/>
    </cofactor>
</comment>